<evidence type="ECO:0000256" key="9">
    <source>
        <dbReference type="ARBA" id="ARBA00023004"/>
    </source>
</evidence>
<sequence>MERDETVCHCMGITKGEIVDAIKKHNLKTVEEVGEVTTAGTGCGGCQETIQEILNEVNGK</sequence>
<keyword evidence="10" id="KW-0411">Iron-sulfur</keyword>
<dbReference type="Proteomes" id="UP000823641">
    <property type="component" value="Unassembled WGS sequence"/>
</dbReference>
<evidence type="ECO:0000256" key="4">
    <source>
        <dbReference type="ARBA" id="ARBA00022630"/>
    </source>
</evidence>
<dbReference type="GO" id="GO:0016491">
    <property type="term" value="F:oxidoreductase activity"/>
    <property type="evidence" value="ECO:0007669"/>
    <property type="project" value="UniProtKB-KW"/>
</dbReference>
<dbReference type="InterPro" id="IPR041854">
    <property type="entry name" value="BFD-like_2Fe2S-bd_dom_sf"/>
</dbReference>
<gene>
    <name evidence="14" type="ORF">IAA73_06785</name>
</gene>
<dbReference type="PANTHER" id="PTHR43809:SF1">
    <property type="entry name" value="NITRITE REDUCTASE (NADH) LARGE SUBUNIT"/>
    <property type="match status" value="1"/>
</dbReference>
<protein>
    <submittedName>
        <fullName evidence="14">(2Fe-2S)-binding protein</fullName>
    </submittedName>
</protein>
<comment type="cofactor">
    <cofactor evidence="1">
        <name>[4Fe-4S] cluster</name>
        <dbReference type="ChEBI" id="CHEBI:49883"/>
    </cofactor>
</comment>
<name>A0A9D9HU78_9BACT</name>
<reference evidence="14" key="1">
    <citation type="submission" date="2020-10" db="EMBL/GenBank/DDBJ databases">
        <authorList>
            <person name="Gilroy R."/>
        </authorList>
    </citation>
    <scope>NUCLEOTIDE SEQUENCE</scope>
    <source>
        <strain evidence="14">G3-3990</strain>
    </source>
</reference>
<dbReference type="Gene3D" id="1.10.10.1100">
    <property type="entry name" value="BFD-like [2Fe-2S]-binding domain"/>
    <property type="match status" value="1"/>
</dbReference>
<evidence type="ECO:0000256" key="7">
    <source>
        <dbReference type="ARBA" id="ARBA00022827"/>
    </source>
</evidence>
<dbReference type="Pfam" id="PF04324">
    <property type="entry name" value="Fer2_BFD"/>
    <property type="match status" value="1"/>
</dbReference>
<dbReference type="GO" id="GO:0046872">
    <property type="term" value="F:metal ion binding"/>
    <property type="evidence" value="ECO:0007669"/>
    <property type="project" value="UniProtKB-KW"/>
</dbReference>
<evidence type="ECO:0000256" key="8">
    <source>
        <dbReference type="ARBA" id="ARBA00023002"/>
    </source>
</evidence>
<evidence type="ECO:0000256" key="1">
    <source>
        <dbReference type="ARBA" id="ARBA00001966"/>
    </source>
</evidence>
<evidence type="ECO:0000256" key="2">
    <source>
        <dbReference type="ARBA" id="ARBA00001974"/>
    </source>
</evidence>
<feature type="domain" description="BFD-like [2Fe-2S]-binding" evidence="13">
    <location>
        <begin position="6"/>
        <end position="56"/>
    </location>
</feature>
<proteinExistence type="predicted"/>
<keyword evidence="11" id="KW-0534">Nitrate assimilation</keyword>
<reference evidence="14" key="2">
    <citation type="journal article" date="2021" name="PeerJ">
        <title>Extensive microbial diversity within the chicken gut microbiome revealed by metagenomics and culture.</title>
        <authorList>
            <person name="Gilroy R."/>
            <person name="Ravi A."/>
            <person name="Getino M."/>
            <person name="Pursley I."/>
            <person name="Horton D.L."/>
            <person name="Alikhan N.F."/>
            <person name="Baker D."/>
            <person name="Gharbi K."/>
            <person name="Hall N."/>
            <person name="Watson M."/>
            <person name="Adriaenssens E.M."/>
            <person name="Foster-Nyarko E."/>
            <person name="Jarju S."/>
            <person name="Secka A."/>
            <person name="Antonio M."/>
            <person name="Oren A."/>
            <person name="Chaudhuri R.R."/>
            <person name="La Ragione R."/>
            <person name="Hildebrand F."/>
            <person name="Pallen M.J."/>
        </authorList>
    </citation>
    <scope>NUCLEOTIDE SEQUENCE</scope>
    <source>
        <strain evidence="14">G3-3990</strain>
    </source>
</reference>
<keyword evidence="3" id="KW-0349">Heme</keyword>
<dbReference type="GO" id="GO:0051537">
    <property type="term" value="F:2 iron, 2 sulfur cluster binding"/>
    <property type="evidence" value="ECO:0007669"/>
    <property type="project" value="UniProtKB-KW"/>
</dbReference>
<evidence type="ECO:0000313" key="14">
    <source>
        <dbReference type="EMBL" id="MBO8460017.1"/>
    </source>
</evidence>
<evidence type="ECO:0000313" key="15">
    <source>
        <dbReference type="Proteomes" id="UP000823641"/>
    </source>
</evidence>
<evidence type="ECO:0000256" key="3">
    <source>
        <dbReference type="ARBA" id="ARBA00022617"/>
    </source>
</evidence>
<dbReference type="AlphaFoldDB" id="A0A9D9HU78"/>
<organism evidence="14 15">
    <name type="scientific">Candidatus Gallipaludibacter merdavium</name>
    <dbReference type="NCBI Taxonomy" id="2840839"/>
    <lineage>
        <taxon>Bacteria</taxon>
        <taxon>Pseudomonadati</taxon>
        <taxon>Bacteroidota</taxon>
        <taxon>Bacteroidia</taxon>
        <taxon>Bacteroidales</taxon>
        <taxon>Candidatus Gallipaludibacter</taxon>
    </lineage>
</organism>
<evidence type="ECO:0000256" key="10">
    <source>
        <dbReference type="ARBA" id="ARBA00023014"/>
    </source>
</evidence>
<comment type="caution">
    <text evidence="14">The sequence shown here is derived from an EMBL/GenBank/DDBJ whole genome shotgun (WGS) entry which is preliminary data.</text>
</comment>
<dbReference type="GO" id="GO:0042128">
    <property type="term" value="P:nitrate assimilation"/>
    <property type="evidence" value="ECO:0007669"/>
    <property type="project" value="UniProtKB-KW"/>
</dbReference>
<comment type="cofactor">
    <cofactor evidence="12">
        <name>[2Fe-2S] cluster</name>
        <dbReference type="ChEBI" id="CHEBI:190135"/>
    </cofactor>
</comment>
<keyword evidence="6" id="KW-0479">Metal-binding</keyword>
<evidence type="ECO:0000256" key="5">
    <source>
        <dbReference type="ARBA" id="ARBA00022714"/>
    </source>
</evidence>
<comment type="cofactor">
    <cofactor evidence="2">
        <name>FAD</name>
        <dbReference type="ChEBI" id="CHEBI:57692"/>
    </cofactor>
</comment>
<keyword evidence="8" id="KW-0560">Oxidoreductase</keyword>
<keyword evidence="5" id="KW-0001">2Fe-2S</keyword>
<dbReference type="PANTHER" id="PTHR43809">
    <property type="entry name" value="NITRITE REDUCTASE (NADH) LARGE SUBUNIT"/>
    <property type="match status" value="1"/>
</dbReference>
<evidence type="ECO:0000256" key="6">
    <source>
        <dbReference type="ARBA" id="ARBA00022723"/>
    </source>
</evidence>
<dbReference type="EMBL" id="JADIMG010000067">
    <property type="protein sequence ID" value="MBO8460017.1"/>
    <property type="molecule type" value="Genomic_DNA"/>
</dbReference>
<evidence type="ECO:0000256" key="11">
    <source>
        <dbReference type="ARBA" id="ARBA00023063"/>
    </source>
</evidence>
<accession>A0A9D9HU78</accession>
<evidence type="ECO:0000256" key="12">
    <source>
        <dbReference type="ARBA" id="ARBA00034078"/>
    </source>
</evidence>
<keyword evidence="7" id="KW-0274">FAD</keyword>
<dbReference type="InterPro" id="IPR007419">
    <property type="entry name" value="BFD-like_2Fe2S-bd_dom"/>
</dbReference>
<keyword evidence="4" id="KW-0285">Flavoprotein</keyword>
<dbReference type="InterPro" id="IPR052034">
    <property type="entry name" value="NasD-like"/>
</dbReference>
<evidence type="ECO:0000259" key="13">
    <source>
        <dbReference type="Pfam" id="PF04324"/>
    </source>
</evidence>
<keyword evidence="9" id="KW-0408">Iron</keyword>
<dbReference type="FunFam" id="1.10.10.1100:FF:000002">
    <property type="entry name" value="Nitrite reductase large subunit"/>
    <property type="match status" value="1"/>
</dbReference>